<dbReference type="Pfam" id="PF13456">
    <property type="entry name" value="RVT_3"/>
    <property type="match status" value="1"/>
</dbReference>
<dbReference type="GeneID" id="113850890"/>
<evidence type="ECO:0000313" key="2">
    <source>
        <dbReference type="Proteomes" id="UP000694853"/>
    </source>
</evidence>
<dbReference type="KEGG" id="aprc:113850890"/>
<reference evidence="2" key="1">
    <citation type="journal article" date="2019" name="Toxins">
        <title>Detection of Abrin-Like and Prepropulchellin-Like Toxin Genes and Transcripts Using Whole Genome Sequencing and Full-Length Transcript Sequencing of Abrus precatorius.</title>
        <authorList>
            <person name="Hovde B.T."/>
            <person name="Daligault H.E."/>
            <person name="Hanschen E.R."/>
            <person name="Kunde Y.A."/>
            <person name="Johnson M.B."/>
            <person name="Starkenburg S.R."/>
            <person name="Johnson S.L."/>
        </authorList>
    </citation>
    <scope>NUCLEOTIDE SEQUENCE [LARGE SCALE GENOMIC DNA]</scope>
</reference>
<accession>A0A8B8K0H0</accession>
<name>A0A8B8K0H0_ABRPR</name>
<evidence type="ECO:0000313" key="3">
    <source>
        <dbReference type="RefSeq" id="XP_027337215.1"/>
    </source>
</evidence>
<keyword evidence="2" id="KW-1185">Reference proteome</keyword>
<protein>
    <submittedName>
        <fullName evidence="3">Uncharacterized protein LOC113850890</fullName>
    </submittedName>
</protein>
<feature type="domain" description="RNase H type-1" evidence="1">
    <location>
        <begin position="142"/>
        <end position="249"/>
    </location>
</feature>
<dbReference type="GO" id="GO:0004523">
    <property type="term" value="F:RNA-DNA hybrid ribonuclease activity"/>
    <property type="evidence" value="ECO:0007669"/>
    <property type="project" value="InterPro"/>
</dbReference>
<dbReference type="AlphaFoldDB" id="A0A8B8K0H0"/>
<dbReference type="PANTHER" id="PTHR48475:SF1">
    <property type="entry name" value="RNASE H TYPE-1 DOMAIN-CONTAINING PROTEIN"/>
    <property type="match status" value="1"/>
</dbReference>
<dbReference type="Gene3D" id="3.30.420.10">
    <property type="entry name" value="Ribonuclease H-like superfamily/Ribonuclease H"/>
    <property type="match status" value="1"/>
</dbReference>
<dbReference type="PANTHER" id="PTHR48475">
    <property type="entry name" value="RIBONUCLEASE H"/>
    <property type="match status" value="1"/>
</dbReference>
<dbReference type="OrthoDB" id="2139127at2759"/>
<sequence length="257" mass="29427">MEWNGDCQEAIEKIQNPPILVPPVPERPLIMYLTVLGGSMGCVLDQHDESAWATRRLRQYMLSHATWLVLLSEYDIMYVTQKAIKGIALADFLAHQLMNDYQSIQYEFPNENIMALFNEKEFSTKDEWVMIFDSASNALGHRIGAILISSEKQYILIKARSSFDCTNNIAEYEACAIRIQAAIESKIKILEVCGDSALVIHELKGEWETRDAKLIPYQAYIRELVEYFDEITFHYIPREENQLGDALATLSSMFVVS</sequence>
<evidence type="ECO:0000259" key="1">
    <source>
        <dbReference type="Pfam" id="PF13456"/>
    </source>
</evidence>
<dbReference type="RefSeq" id="XP_027337215.1">
    <property type="nucleotide sequence ID" value="XM_027481414.1"/>
</dbReference>
<dbReference type="InterPro" id="IPR012337">
    <property type="entry name" value="RNaseH-like_sf"/>
</dbReference>
<organism evidence="2 3">
    <name type="scientific">Abrus precatorius</name>
    <name type="common">Indian licorice</name>
    <name type="synonym">Glycine abrus</name>
    <dbReference type="NCBI Taxonomy" id="3816"/>
    <lineage>
        <taxon>Eukaryota</taxon>
        <taxon>Viridiplantae</taxon>
        <taxon>Streptophyta</taxon>
        <taxon>Embryophyta</taxon>
        <taxon>Tracheophyta</taxon>
        <taxon>Spermatophyta</taxon>
        <taxon>Magnoliopsida</taxon>
        <taxon>eudicotyledons</taxon>
        <taxon>Gunneridae</taxon>
        <taxon>Pentapetalae</taxon>
        <taxon>rosids</taxon>
        <taxon>fabids</taxon>
        <taxon>Fabales</taxon>
        <taxon>Fabaceae</taxon>
        <taxon>Papilionoideae</taxon>
        <taxon>50 kb inversion clade</taxon>
        <taxon>NPAAA clade</taxon>
        <taxon>indigoferoid/millettioid clade</taxon>
        <taxon>Abreae</taxon>
        <taxon>Abrus</taxon>
    </lineage>
</organism>
<dbReference type="GO" id="GO:0003676">
    <property type="term" value="F:nucleic acid binding"/>
    <property type="evidence" value="ECO:0007669"/>
    <property type="project" value="InterPro"/>
</dbReference>
<dbReference type="InterPro" id="IPR002156">
    <property type="entry name" value="RNaseH_domain"/>
</dbReference>
<dbReference type="CDD" id="cd09279">
    <property type="entry name" value="RNase_HI_like"/>
    <property type="match status" value="1"/>
</dbReference>
<dbReference type="SUPFAM" id="SSF53098">
    <property type="entry name" value="Ribonuclease H-like"/>
    <property type="match status" value="1"/>
</dbReference>
<proteinExistence type="predicted"/>
<gene>
    <name evidence="3" type="primary">LOC113850890</name>
</gene>
<reference evidence="3" key="2">
    <citation type="submission" date="2025-08" db="UniProtKB">
        <authorList>
            <consortium name="RefSeq"/>
        </authorList>
    </citation>
    <scope>IDENTIFICATION</scope>
    <source>
        <tissue evidence="3">Young leaves</tissue>
    </source>
</reference>
<dbReference type="InterPro" id="IPR036397">
    <property type="entry name" value="RNaseH_sf"/>
</dbReference>
<dbReference type="Proteomes" id="UP000694853">
    <property type="component" value="Unplaced"/>
</dbReference>